<evidence type="ECO:0000259" key="11">
    <source>
        <dbReference type="PROSITE" id="PS50111"/>
    </source>
</evidence>
<keyword evidence="5" id="KW-0812">Transmembrane</keyword>
<reference evidence="12 13" key="1">
    <citation type="journal article" date="2011" name="PLoS Pathog.">
        <title>Dynamic evolution of pathogenicity revealed by sequencing and comparative genomics of 19 Pseudomonas syringae isolates.</title>
        <authorList>
            <person name="Baltrus D.A."/>
            <person name="Nishimura M.T."/>
            <person name="Romanchuk A."/>
            <person name="Chang J.H."/>
            <person name="Mukhtar M.S."/>
            <person name="Cherkis K."/>
            <person name="Roach J."/>
            <person name="Grant S.R."/>
            <person name="Jones C.D."/>
            <person name="Dangl J.L."/>
        </authorList>
    </citation>
    <scope>NUCLEOTIDE SEQUENCE [LARGE SCALE GENOMIC DNA]</scope>
    <source>
        <strain evidence="13">race 4</strain>
    </source>
</reference>
<dbReference type="GO" id="GO:0007165">
    <property type="term" value="P:signal transduction"/>
    <property type="evidence" value="ECO:0007669"/>
    <property type="project" value="UniProtKB-KW"/>
</dbReference>
<dbReference type="GO" id="GO:0005886">
    <property type="term" value="C:plasma membrane"/>
    <property type="evidence" value="ECO:0007669"/>
    <property type="project" value="UniProtKB-SubCell"/>
</dbReference>
<evidence type="ECO:0000256" key="4">
    <source>
        <dbReference type="ARBA" id="ARBA00022500"/>
    </source>
</evidence>
<protein>
    <submittedName>
        <fullName evidence="12">Methyl-accepting chemotaxis protein</fullName>
    </submittedName>
</protein>
<keyword evidence="3" id="KW-0488">Methylation</keyword>
<evidence type="ECO:0000256" key="7">
    <source>
        <dbReference type="ARBA" id="ARBA00023136"/>
    </source>
</evidence>
<comment type="subcellular location">
    <subcellularLocation>
        <location evidence="1">Cell membrane</location>
    </subcellularLocation>
</comment>
<gene>
    <name evidence="12" type="ORF">Pgy4_36655</name>
</gene>
<comment type="similarity">
    <text evidence="9">Belongs to the methyl-accepting chemotaxis (MCP) protein family.</text>
</comment>
<evidence type="ECO:0000256" key="1">
    <source>
        <dbReference type="ARBA" id="ARBA00004236"/>
    </source>
</evidence>
<evidence type="ECO:0000313" key="12">
    <source>
        <dbReference type="EMBL" id="EGH18502.1"/>
    </source>
</evidence>
<evidence type="ECO:0000313" key="13">
    <source>
        <dbReference type="Proteomes" id="UP000005466"/>
    </source>
</evidence>
<name>F3CGW0_PSESG</name>
<dbReference type="PANTHER" id="PTHR32089:SF120">
    <property type="entry name" value="METHYL-ACCEPTING CHEMOTAXIS PROTEIN TLPQ"/>
    <property type="match status" value="1"/>
</dbReference>
<evidence type="ECO:0000256" key="5">
    <source>
        <dbReference type="ARBA" id="ARBA00022692"/>
    </source>
</evidence>
<dbReference type="InterPro" id="IPR004089">
    <property type="entry name" value="MCPsignal_dom"/>
</dbReference>
<evidence type="ECO:0000256" key="6">
    <source>
        <dbReference type="ARBA" id="ARBA00022989"/>
    </source>
</evidence>
<evidence type="ECO:0000256" key="3">
    <source>
        <dbReference type="ARBA" id="ARBA00022481"/>
    </source>
</evidence>
<proteinExistence type="inferred from homology"/>
<keyword evidence="6" id="KW-1133">Transmembrane helix</keyword>
<dbReference type="EMBL" id="ADWY01002805">
    <property type="protein sequence ID" value="EGH18502.1"/>
    <property type="molecule type" value="Genomic_DNA"/>
</dbReference>
<dbReference type="Gene3D" id="1.10.287.950">
    <property type="entry name" value="Methyl-accepting chemotaxis protein"/>
    <property type="match status" value="1"/>
</dbReference>
<keyword evidence="2" id="KW-1003">Cell membrane</keyword>
<keyword evidence="8 10" id="KW-0807">Transducer</keyword>
<dbReference type="PANTHER" id="PTHR32089">
    <property type="entry name" value="METHYL-ACCEPTING CHEMOTAXIS PROTEIN MCPB"/>
    <property type="match status" value="1"/>
</dbReference>
<dbReference type="Proteomes" id="UP000005466">
    <property type="component" value="Unassembled WGS sequence"/>
</dbReference>
<sequence length="65" mass="7026">QDGEKVMQSTIATITRMRSEISSTANVIQRLETDSGRIGKVLEVIRGIADQTNLLALNAAIEAAR</sequence>
<feature type="non-terminal residue" evidence="12">
    <location>
        <position position="1"/>
    </location>
</feature>
<keyword evidence="4" id="KW-0145">Chemotaxis</keyword>
<keyword evidence="7" id="KW-0472">Membrane</keyword>
<evidence type="ECO:0000256" key="9">
    <source>
        <dbReference type="ARBA" id="ARBA00029447"/>
    </source>
</evidence>
<dbReference type="AlphaFoldDB" id="F3CGW0"/>
<evidence type="ECO:0000256" key="8">
    <source>
        <dbReference type="ARBA" id="ARBA00023224"/>
    </source>
</evidence>
<evidence type="ECO:0000256" key="2">
    <source>
        <dbReference type="ARBA" id="ARBA00022475"/>
    </source>
</evidence>
<evidence type="ECO:0000256" key="10">
    <source>
        <dbReference type="PROSITE-ProRule" id="PRU00284"/>
    </source>
</evidence>
<dbReference type="Pfam" id="PF00015">
    <property type="entry name" value="MCPsignal"/>
    <property type="match status" value="1"/>
</dbReference>
<feature type="non-terminal residue" evidence="12">
    <location>
        <position position="65"/>
    </location>
</feature>
<dbReference type="PROSITE" id="PS50111">
    <property type="entry name" value="CHEMOTAXIS_TRANSDUC_2"/>
    <property type="match status" value="1"/>
</dbReference>
<dbReference type="SUPFAM" id="SSF58104">
    <property type="entry name" value="Methyl-accepting chemotaxis protein (MCP) signaling domain"/>
    <property type="match status" value="1"/>
</dbReference>
<dbReference type="GO" id="GO:0006935">
    <property type="term" value="P:chemotaxis"/>
    <property type="evidence" value="ECO:0007669"/>
    <property type="project" value="UniProtKB-KW"/>
</dbReference>
<comment type="caution">
    <text evidence="12">The sequence shown here is derived from an EMBL/GenBank/DDBJ whole genome shotgun (WGS) entry which is preliminary data.</text>
</comment>
<feature type="domain" description="Methyl-accepting transducer" evidence="11">
    <location>
        <begin position="1"/>
        <end position="65"/>
    </location>
</feature>
<organism evidence="12 13">
    <name type="scientific">Pseudomonas savastanoi pv. glycinea str. race 4</name>
    <dbReference type="NCBI Taxonomy" id="875330"/>
    <lineage>
        <taxon>Bacteria</taxon>
        <taxon>Pseudomonadati</taxon>
        <taxon>Pseudomonadota</taxon>
        <taxon>Gammaproteobacteria</taxon>
        <taxon>Pseudomonadales</taxon>
        <taxon>Pseudomonadaceae</taxon>
        <taxon>Pseudomonas</taxon>
    </lineage>
</organism>
<accession>F3CGW0</accession>